<feature type="transmembrane region" description="Helical" evidence="1">
    <location>
        <begin position="27"/>
        <end position="44"/>
    </location>
</feature>
<keyword evidence="1" id="KW-0472">Membrane</keyword>
<keyword evidence="1" id="KW-1133">Transmembrane helix</keyword>
<sequence length="70" mass="7868">MKYPNYMMLIMALSAVMAMVYDSDAFYSTWALSIFVFSGASALSVRNTKKVFLWIPIVVLSVVGLVITFF</sequence>
<comment type="caution">
    <text evidence="2">The sequence shown here is derived from an EMBL/GenBank/DDBJ whole genome shotgun (WGS) entry which is preliminary data.</text>
</comment>
<evidence type="ECO:0000256" key="1">
    <source>
        <dbReference type="SAM" id="Phobius"/>
    </source>
</evidence>
<dbReference type="Proteomes" id="UP000741863">
    <property type="component" value="Unassembled WGS sequence"/>
</dbReference>
<evidence type="ECO:0000313" key="2">
    <source>
        <dbReference type="EMBL" id="MBM7632088.1"/>
    </source>
</evidence>
<keyword evidence="1" id="KW-0812">Transmembrane</keyword>
<protein>
    <submittedName>
        <fullName evidence="2">Uncharacterized protein</fullName>
    </submittedName>
</protein>
<dbReference type="EMBL" id="JAFBEC010000003">
    <property type="protein sequence ID" value="MBM7632088.1"/>
    <property type="molecule type" value="Genomic_DNA"/>
</dbReference>
<evidence type="ECO:0000313" key="3">
    <source>
        <dbReference type="Proteomes" id="UP000741863"/>
    </source>
</evidence>
<feature type="transmembrane region" description="Helical" evidence="1">
    <location>
        <begin position="51"/>
        <end position="69"/>
    </location>
</feature>
<dbReference type="RefSeq" id="WP_204696177.1">
    <property type="nucleotide sequence ID" value="NZ_JAFBEC010000003.1"/>
</dbReference>
<gene>
    <name evidence="2" type="ORF">JOD17_001181</name>
</gene>
<proteinExistence type="predicted"/>
<reference evidence="2 3" key="1">
    <citation type="submission" date="2021-01" db="EMBL/GenBank/DDBJ databases">
        <title>Genomic Encyclopedia of Type Strains, Phase IV (KMG-IV): sequencing the most valuable type-strain genomes for metagenomic binning, comparative biology and taxonomic classification.</title>
        <authorList>
            <person name="Goeker M."/>
        </authorList>
    </citation>
    <scope>NUCLEOTIDE SEQUENCE [LARGE SCALE GENOMIC DNA]</scope>
    <source>
        <strain evidence="2 3">DSM 25540</strain>
    </source>
</reference>
<keyword evidence="3" id="KW-1185">Reference proteome</keyword>
<organism evidence="2 3">
    <name type="scientific">Geomicrobium sediminis</name>
    <dbReference type="NCBI Taxonomy" id="1347788"/>
    <lineage>
        <taxon>Bacteria</taxon>
        <taxon>Bacillati</taxon>
        <taxon>Bacillota</taxon>
        <taxon>Bacilli</taxon>
        <taxon>Bacillales</taxon>
        <taxon>Geomicrobium</taxon>
    </lineage>
</organism>
<accession>A0ABS2P9K0</accession>
<name>A0ABS2P9K0_9BACL</name>